<comment type="caution">
    <text evidence="1">The sequence shown here is derived from an EMBL/GenBank/DDBJ whole genome shotgun (WGS) entry which is preliminary data.</text>
</comment>
<evidence type="ECO:0008006" key="2">
    <source>
        <dbReference type="Google" id="ProtNLM"/>
    </source>
</evidence>
<organism evidence="1">
    <name type="scientific">marine sediment metagenome</name>
    <dbReference type="NCBI Taxonomy" id="412755"/>
    <lineage>
        <taxon>unclassified sequences</taxon>
        <taxon>metagenomes</taxon>
        <taxon>ecological metagenomes</taxon>
    </lineage>
</organism>
<gene>
    <name evidence="1" type="ORF">LCGC14_0659400</name>
</gene>
<name>A0A0F9QZ61_9ZZZZ</name>
<proteinExistence type="predicted"/>
<reference evidence="1" key="1">
    <citation type="journal article" date="2015" name="Nature">
        <title>Complex archaea that bridge the gap between prokaryotes and eukaryotes.</title>
        <authorList>
            <person name="Spang A."/>
            <person name="Saw J.H."/>
            <person name="Jorgensen S.L."/>
            <person name="Zaremba-Niedzwiedzka K."/>
            <person name="Martijn J."/>
            <person name="Lind A.E."/>
            <person name="van Eijk R."/>
            <person name="Schleper C."/>
            <person name="Guy L."/>
            <person name="Ettema T.J."/>
        </authorList>
    </citation>
    <scope>NUCLEOTIDE SEQUENCE</scope>
</reference>
<accession>A0A0F9QZ61</accession>
<dbReference type="AlphaFoldDB" id="A0A0F9QZ61"/>
<sequence length="299" mass="35281">MYSPNDFNRNNLFQKFNGWIEWANQQFVENYHKQGIIDDEIINKEWIKSYQSYNMILIHANFIIINIQQMKLLEKKCIQEYKNFANQIDIRHNRIIFWSPTLINLISKVSPILSSIHFIQDKIINIIGKKLNKPLGNRMRKVISGGKEKYSLPTGIFGLLRKYWIKSGEAVRKYRDIDQHHYSLINNSFIEVEPNERILIILPDNPEVKKIEEFTFKHEKDTIRYLEEAFSSLHDFIEGLAGVFGFKNKKYSLTISLGQYGEFSEKRGTIALRIHNIKTPEALRIAHDGKRLIINIIRK</sequence>
<evidence type="ECO:0000313" key="1">
    <source>
        <dbReference type="EMBL" id="KKN47774.1"/>
    </source>
</evidence>
<protein>
    <recommendedName>
        <fullName evidence="2">Cthe-2314-like HEPN domain-containing protein</fullName>
    </recommendedName>
</protein>
<dbReference type="EMBL" id="LAZR01001257">
    <property type="protein sequence ID" value="KKN47774.1"/>
    <property type="molecule type" value="Genomic_DNA"/>
</dbReference>